<evidence type="ECO:0000256" key="12">
    <source>
        <dbReference type="ARBA" id="ARBA00023075"/>
    </source>
</evidence>
<dbReference type="Pfam" id="PF00361">
    <property type="entry name" value="Proton_antipo_M"/>
    <property type="match status" value="1"/>
</dbReference>
<comment type="catalytic activity">
    <reaction evidence="15 16">
        <text>a ubiquinone + NADH + 5 H(+)(in) = a ubiquinol + NAD(+) + 4 H(+)(out)</text>
        <dbReference type="Rhea" id="RHEA:29091"/>
        <dbReference type="Rhea" id="RHEA-COMP:9565"/>
        <dbReference type="Rhea" id="RHEA-COMP:9566"/>
        <dbReference type="ChEBI" id="CHEBI:15378"/>
        <dbReference type="ChEBI" id="CHEBI:16389"/>
        <dbReference type="ChEBI" id="CHEBI:17976"/>
        <dbReference type="ChEBI" id="CHEBI:57540"/>
        <dbReference type="ChEBI" id="CHEBI:57945"/>
        <dbReference type="EC" id="7.1.1.2"/>
    </reaction>
</comment>
<feature type="transmembrane region" description="Helical" evidence="16">
    <location>
        <begin position="12"/>
        <end position="36"/>
    </location>
</feature>
<evidence type="ECO:0000256" key="10">
    <source>
        <dbReference type="ARBA" id="ARBA00022989"/>
    </source>
</evidence>
<evidence type="ECO:0000256" key="14">
    <source>
        <dbReference type="ARBA" id="ARBA00023136"/>
    </source>
</evidence>
<dbReference type="GO" id="GO:0048039">
    <property type="term" value="F:ubiquinone binding"/>
    <property type="evidence" value="ECO:0007669"/>
    <property type="project" value="TreeGrafter"/>
</dbReference>
<evidence type="ECO:0000256" key="1">
    <source>
        <dbReference type="ARBA" id="ARBA00004225"/>
    </source>
</evidence>
<feature type="transmembrane region" description="Helical" evidence="16">
    <location>
        <begin position="57"/>
        <end position="75"/>
    </location>
</feature>
<feature type="transmembrane region" description="Helical" evidence="16">
    <location>
        <begin position="280"/>
        <end position="298"/>
    </location>
</feature>
<evidence type="ECO:0000256" key="7">
    <source>
        <dbReference type="ARBA" id="ARBA00022692"/>
    </source>
</evidence>
<evidence type="ECO:0000256" key="6">
    <source>
        <dbReference type="ARBA" id="ARBA00022660"/>
    </source>
</evidence>
<evidence type="ECO:0000256" key="16">
    <source>
        <dbReference type="RuleBase" id="RU003297"/>
    </source>
</evidence>
<sequence length="451" mass="50375">MVWLGSSVFISALVFVFPGVGMVWGLCFSTLFLILCKEMMGMPFFVSFFNSWVMVDYLSVLMELLVVLVLVLSLVCSVKDLFFPSVFSSEGLEGSLVAVSVCCMVFFIMGGWMSFYFFFEFSLIPTLWMILKWGYQPERFQAVVFMVMYTVGGSLPLLVVLLFGFSLVGSDSFVLGKLVGNLNWDFPSWIWGFVILAFLVKIPIYGFHGWLPKAHVEAPLAGSMVLAGVLLKLGGFGLIRVMWVLSMYSSGFLTMVVSFSIWGGFLSCLVSMTQSDVKSIIAYSSVSHMSMVIASILSCYPSGKYGGECMMFTHGVCSPCMFALAASAYDWSQSRSVMVNTNVLRVFPLFSIFWFVFGVVNMGCPPSLNYFSEVFMFSVIKELNMLFILPLGLMCQFSCVFTIFLYGYLNHGGVSFSIWPKSILSDRYLSSFLFSSFVVLLGFLGMGYFFV</sequence>
<organism evidence="18">
    <name type="scientific">Lutraria maxima</name>
    <dbReference type="NCBI Taxonomy" id="971267"/>
    <lineage>
        <taxon>Eukaryota</taxon>
        <taxon>Metazoa</taxon>
        <taxon>Spiralia</taxon>
        <taxon>Lophotrochozoa</taxon>
        <taxon>Mollusca</taxon>
        <taxon>Bivalvia</taxon>
        <taxon>Autobranchia</taxon>
        <taxon>Heteroconchia</taxon>
        <taxon>Euheterodonta</taxon>
        <taxon>Imparidentia</taxon>
        <taxon>Neoheterodontei</taxon>
        <taxon>Venerida</taxon>
        <taxon>Mactroidea</taxon>
        <taxon>Mactridae</taxon>
        <taxon>Lutraria</taxon>
    </lineage>
</organism>
<dbReference type="EMBL" id="MF784266">
    <property type="protein sequence ID" value="AUH21200.1"/>
    <property type="molecule type" value="Genomic_DNA"/>
</dbReference>
<keyword evidence="6 16" id="KW-0679">Respiratory chain</keyword>
<comment type="function">
    <text evidence="16">Core subunit of the mitochondrial membrane respiratory chain NADH dehydrogenase (Complex I) which catalyzes electron transfer from NADH through the respiratory chain, using ubiquinone as an electron acceptor. Essential for the catalytic activity and assembly of complex I.</text>
</comment>
<dbReference type="InterPro" id="IPR003918">
    <property type="entry name" value="NADH_UbQ_OxRdtase"/>
</dbReference>
<evidence type="ECO:0000256" key="15">
    <source>
        <dbReference type="ARBA" id="ARBA00049551"/>
    </source>
</evidence>
<feature type="transmembrane region" description="Helical" evidence="16">
    <location>
        <begin position="140"/>
        <end position="168"/>
    </location>
</feature>
<feature type="transmembrane region" description="Helical" evidence="16">
    <location>
        <begin position="428"/>
        <end position="450"/>
    </location>
</feature>
<accession>A0A343S4N4</accession>
<keyword evidence="7 16" id="KW-0812">Transmembrane</keyword>
<geneLocation type="mitochondrion" evidence="18"/>
<comment type="similarity">
    <text evidence="2 16">Belongs to the complex I subunit 4 family.</text>
</comment>
<dbReference type="GO" id="GO:0042773">
    <property type="term" value="P:ATP synthesis coupled electron transport"/>
    <property type="evidence" value="ECO:0007669"/>
    <property type="project" value="InterPro"/>
</dbReference>
<dbReference type="EC" id="7.1.1.2" evidence="3 16"/>
<dbReference type="PANTHER" id="PTHR43507:SF20">
    <property type="entry name" value="NADH-UBIQUINONE OXIDOREDUCTASE CHAIN 4"/>
    <property type="match status" value="1"/>
</dbReference>
<keyword evidence="12 16" id="KW-0830">Ubiquinone</keyword>
<keyword evidence="9 16" id="KW-0249">Electron transport</keyword>
<feature type="transmembrane region" description="Helical" evidence="16">
    <location>
        <begin position="383"/>
        <end position="408"/>
    </location>
</feature>
<keyword evidence="5 16" id="KW-0813">Transport</keyword>
<evidence type="ECO:0000259" key="17">
    <source>
        <dbReference type="Pfam" id="PF00361"/>
    </source>
</evidence>
<dbReference type="PANTHER" id="PTHR43507">
    <property type="entry name" value="NADH-UBIQUINONE OXIDOREDUCTASE CHAIN 4"/>
    <property type="match status" value="1"/>
</dbReference>
<keyword evidence="10 16" id="KW-1133">Transmembrane helix</keyword>
<keyword evidence="11 16" id="KW-0520">NAD</keyword>
<keyword evidence="8" id="KW-1278">Translocase</keyword>
<evidence type="ECO:0000256" key="3">
    <source>
        <dbReference type="ARBA" id="ARBA00012944"/>
    </source>
</evidence>
<dbReference type="InterPro" id="IPR001750">
    <property type="entry name" value="ND/Mrp_TM"/>
</dbReference>
<comment type="subcellular location">
    <subcellularLocation>
        <location evidence="1 16">Mitochondrion membrane</location>
        <topology evidence="1 16">Multi-pass membrane protein</topology>
    </subcellularLocation>
</comment>
<dbReference type="GO" id="GO:0003954">
    <property type="term" value="F:NADH dehydrogenase activity"/>
    <property type="evidence" value="ECO:0007669"/>
    <property type="project" value="TreeGrafter"/>
</dbReference>
<feature type="transmembrane region" description="Helical" evidence="16">
    <location>
        <begin position="343"/>
        <end position="363"/>
    </location>
</feature>
<gene>
    <name evidence="18" type="primary">nad4</name>
</gene>
<evidence type="ECO:0000256" key="2">
    <source>
        <dbReference type="ARBA" id="ARBA00009025"/>
    </source>
</evidence>
<evidence type="ECO:0000256" key="8">
    <source>
        <dbReference type="ARBA" id="ARBA00022967"/>
    </source>
</evidence>
<dbReference type="GO" id="GO:0031966">
    <property type="term" value="C:mitochondrial membrane"/>
    <property type="evidence" value="ECO:0007669"/>
    <property type="project" value="UniProtKB-SubCell"/>
</dbReference>
<dbReference type="PRINTS" id="PR01437">
    <property type="entry name" value="NUOXDRDTASE4"/>
</dbReference>
<feature type="transmembrane region" description="Helical" evidence="16">
    <location>
        <begin position="95"/>
        <end position="119"/>
    </location>
</feature>
<evidence type="ECO:0000256" key="5">
    <source>
        <dbReference type="ARBA" id="ARBA00022448"/>
    </source>
</evidence>
<reference evidence="18" key="1">
    <citation type="journal article" date="2017" name="Mitochondrial DNA Part B Resour">
        <title>The complete mitochondrial genome of Lutraria maxima Jonas (Veneroida: Mactridae).</title>
        <authorList>
            <person name="Zhong S."/>
            <person name="Zhao Y."/>
            <person name="Wang X."/>
            <person name="Song Z."/>
            <person name="Zhang Q."/>
        </authorList>
    </citation>
    <scope>NUCLEOTIDE SEQUENCE</scope>
</reference>
<evidence type="ECO:0000256" key="13">
    <source>
        <dbReference type="ARBA" id="ARBA00023128"/>
    </source>
</evidence>
<proteinExistence type="inferred from homology"/>
<dbReference type="GO" id="GO:0015990">
    <property type="term" value="P:electron transport coupled proton transport"/>
    <property type="evidence" value="ECO:0007669"/>
    <property type="project" value="TreeGrafter"/>
</dbReference>
<feature type="transmembrane region" description="Helical" evidence="16">
    <location>
        <begin position="220"/>
        <end position="245"/>
    </location>
</feature>
<keyword evidence="13 16" id="KW-0496">Mitochondrion</keyword>
<name>A0A343S4N4_9BIVA</name>
<evidence type="ECO:0000256" key="9">
    <source>
        <dbReference type="ARBA" id="ARBA00022982"/>
    </source>
</evidence>
<keyword evidence="14 16" id="KW-0472">Membrane</keyword>
<dbReference type="GO" id="GO:0008137">
    <property type="term" value="F:NADH dehydrogenase (ubiquinone) activity"/>
    <property type="evidence" value="ECO:0007669"/>
    <property type="project" value="UniProtKB-UniRule"/>
</dbReference>
<dbReference type="AlphaFoldDB" id="A0A343S4N4"/>
<feature type="transmembrane region" description="Helical" evidence="16">
    <location>
        <begin position="251"/>
        <end position="273"/>
    </location>
</feature>
<evidence type="ECO:0000256" key="11">
    <source>
        <dbReference type="ARBA" id="ARBA00023027"/>
    </source>
</evidence>
<protein>
    <recommendedName>
        <fullName evidence="4 16">NADH-ubiquinone oxidoreductase chain 4</fullName>
        <ecNumber evidence="3 16">7.1.1.2</ecNumber>
    </recommendedName>
</protein>
<evidence type="ECO:0000313" key="18">
    <source>
        <dbReference type="EMBL" id="AUH21200.1"/>
    </source>
</evidence>
<feature type="domain" description="NADH:quinone oxidoreductase/Mrp antiporter transmembrane" evidence="17">
    <location>
        <begin position="112"/>
        <end position="393"/>
    </location>
</feature>
<evidence type="ECO:0000256" key="4">
    <source>
        <dbReference type="ARBA" id="ARBA00021006"/>
    </source>
</evidence>
<feature type="transmembrane region" description="Helical" evidence="16">
    <location>
        <begin position="188"/>
        <end position="208"/>
    </location>
</feature>